<evidence type="ECO:0000259" key="2">
    <source>
        <dbReference type="PROSITE" id="PS50010"/>
    </source>
</evidence>
<evidence type="ECO:0000313" key="3">
    <source>
        <dbReference type="EMBL" id="CAF1568377.1"/>
    </source>
</evidence>
<dbReference type="InterPro" id="IPR035899">
    <property type="entry name" value="DBL_dom_sf"/>
</dbReference>
<dbReference type="Proteomes" id="UP000663870">
    <property type="component" value="Unassembled WGS sequence"/>
</dbReference>
<feature type="compositionally biased region" description="Low complexity" evidence="1">
    <location>
        <begin position="20"/>
        <end position="32"/>
    </location>
</feature>
<feature type="non-terminal residue" evidence="4">
    <location>
        <position position="1"/>
    </location>
</feature>
<dbReference type="EMBL" id="CAJNOH010016036">
    <property type="protein sequence ID" value="CAF1568377.1"/>
    <property type="molecule type" value="Genomic_DNA"/>
</dbReference>
<dbReference type="InterPro" id="IPR000219">
    <property type="entry name" value="DH_dom"/>
</dbReference>
<dbReference type="Gene3D" id="1.20.900.10">
    <property type="entry name" value="Dbl homology (DH) domain"/>
    <property type="match status" value="1"/>
</dbReference>
<dbReference type="GO" id="GO:0005085">
    <property type="term" value="F:guanyl-nucleotide exchange factor activity"/>
    <property type="evidence" value="ECO:0007669"/>
    <property type="project" value="InterPro"/>
</dbReference>
<accession>A0A816GXX1</accession>
<proteinExistence type="predicted"/>
<feature type="region of interest" description="Disordered" evidence="1">
    <location>
        <begin position="1"/>
        <end position="32"/>
    </location>
</feature>
<feature type="domain" description="DH" evidence="2">
    <location>
        <begin position="63"/>
        <end position="125"/>
    </location>
</feature>
<comment type="caution">
    <text evidence="4">The sequence shown here is derived from an EMBL/GenBank/DDBJ whole genome shotgun (WGS) entry which is preliminary data.</text>
</comment>
<dbReference type="SUPFAM" id="SSF48065">
    <property type="entry name" value="DBL homology domain (DH-domain)"/>
    <property type="match status" value="1"/>
</dbReference>
<evidence type="ECO:0000313" key="5">
    <source>
        <dbReference type="Proteomes" id="UP000663870"/>
    </source>
</evidence>
<keyword evidence="5" id="KW-1185">Reference proteome</keyword>
<sequence length="125" mass="14448">KSLNKNNEKKVKKAKEKIYSSTTSSSSSSSSSSIYYTNMSIPNIKKYDSGFSETATTLSSIQQSESMLEQILSFERIYYENLKQYIIKYSRPLRRYLNPDEIVDLFQNIEKISAISESIVRQCEK</sequence>
<feature type="non-terminal residue" evidence="4">
    <location>
        <position position="125"/>
    </location>
</feature>
<dbReference type="EMBL" id="CAJNOL010017978">
    <property type="protein sequence ID" value="CAF1680224.1"/>
    <property type="molecule type" value="Genomic_DNA"/>
</dbReference>
<dbReference type="AlphaFoldDB" id="A0A816GXX1"/>
<reference evidence="4" key="1">
    <citation type="submission" date="2021-02" db="EMBL/GenBank/DDBJ databases">
        <authorList>
            <person name="Nowell W R."/>
        </authorList>
    </citation>
    <scope>NUCLEOTIDE SEQUENCE</scope>
</reference>
<organism evidence="4 5">
    <name type="scientific">Rotaria sordida</name>
    <dbReference type="NCBI Taxonomy" id="392033"/>
    <lineage>
        <taxon>Eukaryota</taxon>
        <taxon>Metazoa</taxon>
        <taxon>Spiralia</taxon>
        <taxon>Gnathifera</taxon>
        <taxon>Rotifera</taxon>
        <taxon>Eurotatoria</taxon>
        <taxon>Bdelloidea</taxon>
        <taxon>Philodinida</taxon>
        <taxon>Philodinidae</taxon>
        <taxon>Rotaria</taxon>
    </lineage>
</organism>
<dbReference type="PROSITE" id="PS50010">
    <property type="entry name" value="DH_2"/>
    <property type="match status" value="1"/>
</dbReference>
<name>A0A816GXX1_9BILA</name>
<evidence type="ECO:0000256" key="1">
    <source>
        <dbReference type="SAM" id="MobiDB-lite"/>
    </source>
</evidence>
<evidence type="ECO:0000313" key="4">
    <source>
        <dbReference type="EMBL" id="CAF1680224.1"/>
    </source>
</evidence>
<dbReference type="Proteomes" id="UP000663854">
    <property type="component" value="Unassembled WGS sequence"/>
</dbReference>
<protein>
    <recommendedName>
        <fullName evidence="2">DH domain-containing protein</fullName>
    </recommendedName>
</protein>
<gene>
    <name evidence="4" type="ORF">JXQ802_LOCUS59042</name>
    <name evidence="3" type="ORF">PYM288_LOCUS42392</name>
</gene>